<dbReference type="Gene3D" id="3.10.20.90">
    <property type="entry name" value="Phosphatidylinositol 3-kinase Catalytic Subunit, Chain A, domain 1"/>
    <property type="match status" value="1"/>
</dbReference>
<feature type="region of interest" description="Disordered" evidence="1">
    <location>
        <begin position="1"/>
        <end position="27"/>
    </location>
</feature>
<organism evidence="2 3">
    <name type="scientific">Linum trigynum</name>
    <dbReference type="NCBI Taxonomy" id="586398"/>
    <lineage>
        <taxon>Eukaryota</taxon>
        <taxon>Viridiplantae</taxon>
        <taxon>Streptophyta</taxon>
        <taxon>Embryophyta</taxon>
        <taxon>Tracheophyta</taxon>
        <taxon>Spermatophyta</taxon>
        <taxon>Magnoliopsida</taxon>
        <taxon>eudicotyledons</taxon>
        <taxon>Gunneridae</taxon>
        <taxon>Pentapetalae</taxon>
        <taxon>rosids</taxon>
        <taxon>fabids</taxon>
        <taxon>Malpighiales</taxon>
        <taxon>Linaceae</taxon>
        <taxon>Linum</taxon>
    </lineage>
</organism>
<proteinExistence type="predicted"/>
<evidence type="ECO:0000313" key="2">
    <source>
        <dbReference type="EMBL" id="CAL1372443.1"/>
    </source>
</evidence>
<feature type="compositionally biased region" description="Gly residues" evidence="1">
    <location>
        <begin position="1"/>
        <end position="12"/>
    </location>
</feature>
<sequence>MNGGSSSGGGGSRSNSGHSGSGSGSDSDDEAATGFLFLNLGDYSLSYCNASLNMSAAELKEWVNEHYGVPTSRIKLYQESHAAAEDGDLMDDRRTMAYYGFTKHRHHVYHMRVAEQRQKALIPCQEPVDINNSSCWEKFNRRSYTTTLIQNTPFFLWVSESGVDGHTVRVNVTEATTVAQLKDKIREKLRDVMVTVAVAER</sequence>
<reference evidence="2 3" key="1">
    <citation type="submission" date="2024-04" db="EMBL/GenBank/DDBJ databases">
        <authorList>
            <person name="Fracassetti M."/>
        </authorList>
    </citation>
    <scope>NUCLEOTIDE SEQUENCE [LARGE SCALE GENOMIC DNA]</scope>
</reference>
<evidence type="ECO:0000256" key="1">
    <source>
        <dbReference type="SAM" id="MobiDB-lite"/>
    </source>
</evidence>
<dbReference type="CDD" id="cd17039">
    <property type="entry name" value="Ubl_ubiquitin_like"/>
    <property type="match status" value="1"/>
</dbReference>
<keyword evidence="3" id="KW-1185">Reference proteome</keyword>
<dbReference type="AlphaFoldDB" id="A0AAV2DEX0"/>
<dbReference type="EMBL" id="OZ034815">
    <property type="protein sequence ID" value="CAL1372443.1"/>
    <property type="molecule type" value="Genomic_DNA"/>
</dbReference>
<protein>
    <recommendedName>
        <fullName evidence="4">Ubiquitin-like domain-containing protein</fullName>
    </recommendedName>
</protein>
<dbReference type="Proteomes" id="UP001497516">
    <property type="component" value="Chromosome 2"/>
</dbReference>
<name>A0AAV2DEX0_9ROSI</name>
<accession>A0AAV2DEX0</accession>
<dbReference type="SUPFAM" id="SSF54236">
    <property type="entry name" value="Ubiquitin-like"/>
    <property type="match status" value="1"/>
</dbReference>
<dbReference type="InterPro" id="IPR029071">
    <property type="entry name" value="Ubiquitin-like_domsf"/>
</dbReference>
<evidence type="ECO:0000313" key="3">
    <source>
        <dbReference type="Proteomes" id="UP001497516"/>
    </source>
</evidence>
<gene>
    <name evidence="2" type="ORF">LTRI10_LOCUS14451</name>
</gene>
<evidence type="ECO:0008006" key="4">
    <source>
        <dbReference type="Google" id="ProtNLM"/>
    </source>
</evidence>